<comment type="caution">
    <text evidence="1">The sequence shown here is derived from an EMBL/GenBank/DDBJ whole genome shotgun (WGS) entry which is preliminary data.</text>
</comment>
<sequence>MSSSRRSLLLLKECKCMHDLKKAHARIITEGLGHDYYALSRIIALCADPNNGSLTYAQTIFYHTENPTLCIRNTMLKALLLKRNHFELMDLYRRMLDDGVHPDHYTFPYVLKACAAMQDCKAGSEVHVHVLKLGFGFDALVGSTVILMYASCGEIGIARKVFDEMPHRVAACWTVMISGYSKIGKIEEARALFDGAPVKDRGVWGAMIAGYVQSNGFKEALLMFRQMQVVGVQPDEGVLVSVLCACAHVGGLELGTWIHNYVHWIGLSVSVRLGTALVDMYVKCGNLAMAKKVFDRISNKDSVCWNVMIFGLAIHGDGDGALALFVNMEKEGCRPDDATFIAILSACGHSGLVKEGLEMFDIMRSLYKIEPRAEHYGCVVDFLSRAGQFERAMELIARMPGLASSSEKAIAWRALLSACWSHGKIELAEIAAENLLQLEVHSGVYVLLSNVYEECGRHCDARRIRKSMKHRRILKTPGCSSIEIGGRVHEFVAGEQMHLQMEEIFEVVDNLNDQLVSAG</sequence>
<evidence type="ECO:0000313" key="1">
    <source>
        <dbReference type="EMBL" id="KAH7661469.1"/>
    </source>
</evidence>
<proteinExistence type="predicted"/>
<dbReference type="EMBL" id="CM037025">
    <property type="protein sequence ID" value="KAH7661469.1"/>
    <property type="molecule type" value="Genomic_DNA"/>
</dbReference>
<reference evidence="2" key="1">
    <citation type="journal article" date="2022" name="Nat. Commun.">
        <title>Chromosome evolution and the genetic basis of agronomically important traits in greater yam.</title>
        <authorList>
            <person name="Bredeson J.V."/>
            <person name="Lyons J.B."/>
            <person name="Oniyinde I.O."/>
            <person name="Okereke N.R."/>
            <person name="Kolade O."/>
            <person name="Nnabue I."/>
            <person name="Nwadili C.O."/>
            <person name="Hribova E."/>
            <person name="Parker M."/>
            <person name="Nwogha J."/>
            <person name="Shu S."/>
            <person name="Carlson J."/>
            <person name="Kariba R."/>
            <person name="Muthemba S."/>
            <person name="Knop K."/>
            <person name="Barton G.J."/>
            <person name="Sherwood A.V."/>
            <person name="Lopez-Montes A."/>
            <person name="Asiedu R."/>
            <person name="Jamnadass R."/>
            <person name="Muchugi A."/>
            <person name="Goodstein D."/>
            <person name="Egesi C.N."/>
            <person name="Featherston J."/>
            <person name="Asfaw A."/>
            <person name="Simpson G.G."/>
            <person name="Dolezel J."/>
            <person name="Hendre P.S."/>
            <person name="Van Deynze A."/>
            <person name="Kumar P.L."/>
            <person name="Obidiegwu J.E."/>
            <person name="Bhattacharjee R."/>
            <person name="Rokhsar D.S."/>
        </authorList>
    </citation>
    <scope>NUCLEOTIDE SEQUENCE [LARGE SCALE GENOMIC DNA]</scope>
    <source>
        <strain evidence="2">cv. TDa95/00328</strain>
    </source>
</reference>
<accession>A0ACB7ULZ6</accession>
<name>A0ACB7ULZ6_DIOAL</name>
<evidence type="ECO:0000313" key="2">
    <source>
        <dbReference type="Proteomes" id="UP000827976"/>
    </source>
</evidence>
<dbReference type="Proteomes" id="UP000827976">
    <property type="component" value="Chromosome 15"/>
</dbReference>
<protein>
    <submittedName>
        <fullName evidence="1">Tetratricopeptide-like helical domain-containing protein</fullName>
    </submittedName>
</protein>
<keyword evidence="2" id="KW-1185">Reference proteome</keyword>
<gene>
    <name evidence="1" type="ORF">IHE45_15G066400</name>
</gene>
<organism evidence="1 2">
    <name type="scientific">Dioscorea alata</name>
    <name type="common">Purple yam</name>
    <dbReference type="NCBI Taxonomy" id="55571"/>
    <lineage>
        <taxon>Eukaryota</taxon>
        <taxon>Viridiplantae</taxon>
        <taxon>Streptophyta</taxon>
        <taxon>Embryophyta</taxon>
        <taxon>Tracheophyta</taxon>
        <taxon>Spermatophyta</taxon>
        <taxon>Magnoliopsida</taxon>
        <taxon>Liliopsida</taxon>
        <taxon>Dioscoreales</taxon>
        <taxon>Dioscoreaceae</taxon>
        <taxon>Dioscorea</taxon>
    </lineage>
</organism>